<protein>
    <submittedName>
        <fullName evidence="1">Uncharacterized protein</fullName>
    </submittedName>
</protein>
<organism evidence="1">
    <name type="scientific">Siphoviridae sp. ctmTU3</name>
    <dbReference type="NCBI Taxonomy" id="2826453"/>
    <lineage>
        <taxon>Viruses</taxon>
        <taxon>Duplodnaviria</taxon>
        <taxon>Heunggongvirae</taxon>
        <taxon>Uroviricota</taxon>
        <taxon>Caudoviricetes</taxon>
    </lineage>
</organism>
<dbReference type="EMBL" id="BK015169">
    <property type="protein sequence ID" value="DAD93888.1"/>
    <property type="molecule type" value="Genomic_DNA"/>
</dbReference>
<proteinExistence type="predicted"/>
<reference evidence="1" key="1">
    <citation type="journal article" date="2021" name="Proc. Natl. Acad. Sci. U.S.A.">
        <title>A Catalog of Tens of Thousands of Viruses from Human Metagenomes Reveals Hidden Associations with Chronic Diseases.</title>
        <authorList>
            <person name="Tisza M.J."/>
            <person name="Buck C.B."/>
        </authorList>
    </citation>
    <scope>NUCLEOTIDE SEQUENCE</scope>
    <source>
        <strain evidence="1">CtmTU3</strain>
    </source>
</reference>
<sequence>MQWKVWEFCHEPFQQRFPWLEKVPVEKLFYLARCFHLLVLTWFNLTTTQFNCQACF</sequence>
<evidence type="ECO:0000313" key="1">
    <source>
        <dbReference type="EMBL" id="DAD93888.1"/>
    </source>
</evidence>
<name>A0A8S5NI55_9CAUD</name>
<accession>A0A8S5NI55</accession>